<dbReference type="Gene3D" id="2.60.120.260">
    <property type="entry name" value="Galactose-binding domain-like"/>
    <property type="match status" value="1"/>
</dbReference>
<gene>
    <name evidence="3" type="ordered locus">IALB_2469</name>
</gene>
<dbReference type="SUPFAM" id="SSF51126">
    <property type="entry name" value="Pectin lyase-like"/>
    <property type="match status" value="1"/>
</dbReference>
<dbReference type="Gene3D" id="2.60.40.4070">
    <property type="match status" value="1"/>
</dbReference>
<dbReference type="NCBIfam" id="NF041518">
    <property type="entry name" value="choice_anch_Q"/>
    <property type="match status" value="1"/>
</dbReference>
<dbReference type="InterPro" id="IPR008979">
    <property type="entry name" value="Galactose-bd-like_sf"/>
</dbReference>
<dbReference type="SUPFAM" id="SSF49785">
    <property type="entry name" value="Galactose-binding domain-like"/>
    <property type="match status" value="1"/>
</dbReference>
<evidence type="ECO:0000313" key="4">
    <source>
        <dbReference type="Proteomes" id="UP000007394"/>
    </source>
</evidence>
<dbReference type="InterPro" id="IPR011050">
    <property type="entry name" value="Pectin_lyase_fold/virulence"/>
</dbReference>
<reference evidence="3 4" key="1">
    <citation type="journal article" date="2012" name="Front. Microbiol.">
        <title>Complete genome of Ignavibacterium album, a metabolically versatile, flagellated, facultative anaerobe from the phylum Chlorobi.</title>
        <authorList>
            <person name="Liu Z."/>
            <person name="Frigaard N.-U."/>
            <person name="Vogl K."/>
            <person name="Iino T."/>
            <person name="Ohkuma M."/>
            <person name="Overmann J."/>
            <person name="Bryant D.A."/>
        </authorList>
    </citation>
    <scope>NUCLEOTIDE SEQUENCE [LARGE SCALE GENOMIC DNA]</scope>
    <source>
        <strain evidence="4">DSM 19864 / JCM 16511 / NBRC 101810 / Mat9-16</strain>
    </source>
</reference>
<dbReference type="Pfam" id="PF18962">
    <property type="entry name" value="Por_Secre_tail"/>
    <property type="match status" value="1"/>
</dbReference>
<keyword evidence="4" id="KW-1185">Reference proteome</keyword>
<protein>
    <submittedName>
        <fullName evidence="3">Peptidase S8/S53 subtilisin kexin sedolisin</fullName>
    </submittedName>
</protein>
<proteinExistence type="predicted"/>
<evidence type="ECO:0000259" key="2">
    <source>
        <dbReference type="PROSITE" id="PS50022"/>
    </source>
</evidence>
<feature type="domain" description="F5/8 type C" evidence="2">
    <location>
        <begin position="552"/>
        <end position="703"/>
    </location>
</feature>
<sequence>MKNKSLAMFTFGIISFLLFSIFINSQTQPKAWYVDKMATGLNNGTSWTNAWNSFSSINWTVIQSGDTIFISGGTDSLVYNETLNITRAGLYNVTITKGKEAGYNGKVILDGQGTLNPGIYISTSSVTNPIRKLTISKISVRNYTVNNVLIRHNTRQIYLDSLEISGILSFGININAWQASGTDITKIDSIFINNCKIMSNIQIPSQTDLIYINFAQNIFLLNNRLEQKNITGEGHNDCLQTVYPIGNLTSINNYFINYKVYDSHGAMLNSVIPGSIAKFINNVFFNFGNGACLYDYPINNSSGMIQLFNNSFYVAGQGSGYISYAVRIGSNIAEVYNNIFSSKGYSAVNYADTDPQKINNYLIDYNIYKSYLGSDLYTIAVNNQTMSLTYFKNNYNQDSNSLLAEPYFLVNDEFPLMIDSLSPAINNGRDLSSYFNFDIRNYFRPYNNFWDIGAYEYVENSQSVDNTPPTVVSAALIDSVTLNIIFSEPLEPNGASNPANYFIDNGITVTNANVIGGTNIVRLQTSVHTPGFYNITVNNVTDTAGNIILQQSNSATYGYNPDPITQLFKFIPVQTSASSVPEPDHLPEKTFDGIGYNGGDPSSRWAGNNLPQWIGYDLGDIVMLSKSRVQFYNWENGRIYNYSIQVSVDSINWNNVKSNINSQLAEWTEETFEPIQARYVRILVHSNNQNNWASLWETEFYGQLIISNNDDNHKKLPTEFLLEQNYPNPFNPTTKISWQSPVGSWQTLKVFDILGNEVATLVDEYKEAGRYEVEFDASNLSSGVYIYRLQADAFVSTRKMILLR</sequence>
<evidence type="ECO:0000256" key="1">
    <source>
        <dbReference type="ARBA" id="ARBA00022729"/>
    </source>
</evidence>
<dbReference type="Gene3D" id="2.60.40.1220">
    <property type="match status" value="1"/>
</dbReference>
<name>I0AMG5_IGNAJ</name>
<dbReference type="HOGENOM" id="CLU_350152_0_0_10"/>
<dbReference type="Proteomes" id="UP000007394">
    <property type="component" value="Chromosome"/>
</dbReference>
<keyword evidence="1" id="KW-0732">Signal</keyword>
<dbReference type="eggNOG" id="COG2730">
    <property type="taxonomic scope" value="Bacteria"/>
</dbReference>
<dbReference type="RefSeq" id="WP_014561314.1">
    <property type="nucleotide sequence ID" value="NC_017464.1"/>
</dbReference>
<dbReference type="KEGG" id="ial:IALB_2469"/>
<dbReference type="eggNOG" id="COG0265">
    <property type="taxonomic scope" value="Bacteria"/>
</dbReference>
<evidence type="ECO:0000313" key="3">
    <source>
        <dbReference type="EMBL" id="AFH50172.1"/>
    </source>
</evidence>
<dbReference type="InterPro" id="IPR059226">
    <property type="entry name" value="Choice_anch_Q_dom"/>
</dbReference>
<dbReference type="EMBL" id="CP003418">
    <property type="protein sequence ID" value="AFH50172.1"/>
    <property type="molecule type" value="Genomic_DNA"/>
</dbReference>
<dbReference type="STRING" id="945713.IALB_2469"/>
<dbReference type="AlphaFoldDB" id="I0AMG5"/>
<dbReference type="InterPro" id="IPR026444">
    <property type="entry name" value="Secre_tail"/>
</dbReference>
<dbReference type="Pfam" id="PF00754">
    <property type="entry name" value="F5_F8_type_C"/>
    <property type="match status" value="1"/>
</dbReference>
<accession>I0AMG5</accession>
<dbReference type="InterPro" id="IPR014755">
    <property type="entry name" value="Cu-Rt/internalin_Ig-like"/>
</dbReference>
<dbReference type="NCBIfam" id="TIGR04183">
    <property type="entry name" value="Por_Secre_tail"/>
    <property type="match status" value="1"/>
</dbReference>
<organism evidence="3 4">
    <name type="scientific">Ignavibacterium album (strain DSM 19864 / JCM 16511 / NBRC 101810 / Mat9-16)</name>
    <dbReference type="NCBI Taxonomy" id="945713"/>
    <lineage>
        <taxon>Bacteria</taxon>
        <taxon>Pseudomonadati</taxon>
        <taxon>Ignavibacteriota</taxon>
        <taxon>Ignavibacteria</taxon>
        <taxon>Ignavibacteriales</taxon>
        <taxon>Ignavibacteriaceae</taxon>
        <taxon>Ignavibacterium</taxon>
    </lineage>
</organism>
<dbReference type="PROSITE" id="PS50022">
    <property type="entry name" value="FA58C_3"/>
    <property type="match status" value="1"/>
</dbReference>
<dbReference type="InterPro" id="IPR000421">
    <property type="entry name" value="FA58C"/>
</dbReference>